<evidence type="ECO:0000256" key="2">
    <source>
        <dbReference type="ARBA" id="ARBA00023015"/>
    </source>
</evidence>
<organism evidence="7 8">
    <name type="scientific">Evansella alkalicola</name>
    <dbReference type="NCBI Taxonomy" id="745819"/>
    <lineage>
        <taxon>Bacteria</taxon>
        <taxon>Bacillati</taxon>
        <taxon>Bacillota</taxon>
        <taxon>Bacilli</taxon>
        <taxon>Bacillales</taxon>
        <taxon>Bacillaceae</taxon>
        <taxon>Evansella</taxon>
    </lineage>
</organism>
<dbReference type="Pfam" id="PF08281">
    <property type="entry name" value="Sigma70_r4_2"/>
    <property type="match status" value="1"/>
</dbReference>
<dbReference type="NCBIfam" id="TIGR02937">
    <property type="entry name" value="sigma70-ECF"/>
    <property type="match status" value="1"/>
</dbReference>
<name>A0ABS6JS01_9BACI</name>
<dbReference type="CDD" id="cd06171">
    <property type="entry name" value="Sigma70_r4"/>
    <property type="match status" value="1"/>
</dbReference>
<evidence type="ECO:0000313" key="8">
    <source>
        <dbReference type="Proteomes" id="UP000790580"/>
    </source>
</evidence>
<accession>A0ABS6JS01</accession>
<feature type="domain" description="RNA polymerase sigma-70 region 2" evidence="5">
    <location>
        <begin position="5"/>
        <end position="70"/>
    </location>
</feature>
<dbReference type="InterPro" id="IPR013325">
    <property type="entry name" value="RNA_pol_sigma_r2"/>
</dbReference>
<dbReference type="InterPro" id="IPR039425">
    <property type="entry name" value="RNA_pol_sigma-70-like"/>
</dbReference>
<dbReference type="Gene3D" id="1.10.10.10">
    <property type="entry name" value="Winged helix-like DNA-binding domain superfamily/Winged helix DNA-binding domain"/>
    <property type="match status" value="1"/>
</dbReference>
<dbReference type="Proteomes" id="UP000790580">
    <property type="component" value="Unassembled WGS sequence"/>
</dbReference>
<evidence type="ECO:0000259" key="5">
    <source>
        <dbReference type="Pfam" id="PF04542"/>
    </source>
</evidence>
<keyword evidence="3" id="KW-0731">Sigma factor</keyword>
<dbReference type="InterPro" id="IPR036388">
    <property type="entry name" value="WH-like_DNA-bd_sf"/>
</dbReference>
<feature type="domain" description="RNA polymerase sigma factor 70 region 4 type 2" evidence="6">
    <location>
        <begin position="100"/>
        <end position="152"/>
    </location>
</feature>
<evidence type="ECO:0000256" key="4">
    <source>
        <dbReference type="ARBA" id="ARBA00023163"/>
    </source>
</evidence>
<dbReference type="InterPro" id="IPR013324">
    <property type="entry name" value="RNA_pol_sigma_r3/r4-like"/>
</dbReference>
<dbReference type="InterPro" id="IPR014284">
    <property type="entry name" value="RNA_pol_sigma-70_dom"/>
</dbReference>
<evidence type="ECO:0000256" key="3">
    <source>
        <dbReference type="ARBA" id="ARBA00023082"/>
    </source>
</evidence>
<proteinExistence type="inferred from homology"/>
<dbReference type="InterPro" id="IPR007627">
    <property type="entry name" value="RNA_pol_sigma70_r2"/>
</dbReference>
<keyword evidence="4" id="KW-0804">Transcription</keyword>
<dbReference type="EMBL" id="JAHQCR010000010">
    <property type="protein sequence ID" value="MBU9720057.1"/>
    <property type="molecule type" value="Genomic_DNA"/>
</dbReference>
<keyword evidence="8" id="KW-1185">Reference proteome</keyword>
<dbReference type="InterPro" id="IPR013249">
    <property type="entry name" value="RNA_pol_sigma70_r4_t2"/>
</dbReference>
<reference evidence="7 8" key="1">
    <citation type="submission" date="2021-06" db="EMBL/GenBank/DDBJ databases">
        <title>Bacillus sp. RD4P76, an endophyte from a halophyte.</title>
        <authorList>
            <person name="Sun J.-Q."/>
        </authorList>
    </citation>
    <scope>NUCLEOTIDE SEQUENCE [LARGE SCALE GENOMIC DNA]</scope>
    <source>
        <strain evidence="7 8">JCM 17098</strain>
    </source>
</reference>
<gene>
    <name evidence="7" type="ORF">KS407_01205</name>
</gene>
<evidence type="ECO:0000256" key="1">
    <source>
        <dbReference type="ARBA" id="ARBA00010641"/>
    </source>
</evidence>
<dbReference type="PANTHER" id="PTHR43133:SF60">
    <property type="entry name" value="RNA POLYMERASE SIGMA FACTOR SIGV"/>
    <property type="match status" value="1"/>
</dbReference>
<dbReference type="Pfam" id="PF04542">
    <property type="entry name" value="Sigma70_r2"/>
    <property type="match status" value="1"/>
</dbReference>
<keyword evidence="2" id="KW-0805">Transcription regulation</keyword>
<dbReference type="SUPFAM" id="SSF88946">
    <property type="entry name" value="Sigma2 domain of RNA polymerase sigma factors"/>
    <property type="match status" value="1"/>
</dbReference>
<evidence type="ECO:0000259" key="6">
    <source>
        <dbReference type="Pfam" id="PF08281"/>
    </source>
</evidence>
<comment type="similarity">
    <text evidence="1">Belongs to the sigma-70 factor family. ECF subfamily.</text>
</comment>
<evidence type="ECO:0000313" key="7">
    <source>
        <dbReference type="EMBL" id="MBU9720057.1"/>
    </source>
</evidence>
<comment type="caution">
    <text evidence="7">The sequence shown here is derived from an EMBL/GenBank/DDBJ whole genome shotgun (WGS) entry which is preliminary data.</text>
</comment>
<dbReference type="PANTHER" id="PTHR43133">
    <property type="entry name" value="RNA POLYMERASE ECF-TYPE SIGMA FACTO"/>
    <property type="match status" value="1"/>
</dbReference>
<sequence>MQEWYQLYYKDIYRFILLMIGDHEQAKDLTQDTFIKAYETMETFQGVTSDKNWLYRIARNITIDFIRRKKPIRYFIESFAAFASNGDCPEKITTLGESEELLYRSMRKLKRTYQEVIILRKIKELSIQETAEILDWNETKVKNTLFRGLAALKKEMIKEGYEHETVR</sequence>
<dbReference type="Gene3D" id="1.10.1740.10">
    <property type="match status" value="1"/>
</dbReference>
<protein>
    <submittedName>
        <fullName evidence="7">RNA polymerase sigma factor</fullName>
    </submittedName>
</protein>
<dbReference type="SUPFAM" id="SSF88659">
    <property type="entry name" value="Sigma3 and sigma4 domains of RNA polymerase sigma factors"/>
    <property type="match status" value="1"/>
</dbReference>